<organism evidence="1 2">
    <name type="scientific">Streptomyces mobaraensis</name>
    <name type="common">Streptoverticillium mobaraense</name>
    <dbReference type="NCBI Taxonomy" id="35621"/>
    <lineage>
        <taxon>Bacteria</taxon>
        <taxon>Bacillati</taxon>
        <taxon>Actinomycetota</taxon>
        <taxon>Actinomycetes</taxon>
        <taxon>Kitasatosporales</taxon>
        <taxon>Streptomycetaceae</taxon>
        <taxon>Streptomyces</taxon>
    </lineage>
</organism>
<reference evidence="1 2" key="1">
    <citation type="journal article" date="2019" name="Microb. Cell Fact.">
        <title>Exploring novel herbicidin analogues by transcriptional regulator overexpression and MS/MS molecular networking.</title>
        <authorList>
            <person name="Shi Y."/>
            <person name="Gu R."/>
            <person name="Li Y."/>
            <person name="Wang X."/>
            <person name="Ren W."/>
            <person name="Li X."/>
            <person name="Wang L."/>
            <person name="Xie Y."/>
            <person name="Hong B."/>
        </authorList>
    </citation>
    <scope>NUCLEOTIDE SEQUENCE [LARGE SCALE GENOMIC DNA]</scope>
    <source>
        <strain evidence="1 2">US-43</strain>
    </source>
</reference>
<name>A0A5N5W1F9_STRMB</name>
<dbReference type="Proteomes" id="UP000327000">
    <property type="component" value="Unassembled WGS sequence"/>
</dbReference>
<evidence type="ECO:0000313" key="1">
    <source>
        <dbReference type="EMBL" id="KAB7835709.1"/>
    </source>
</evidence>
<keyword evidence="2" id="KW-1185">Reference proteome</keyword>
<dbReference type="AlphaFoldDB" id="A0A5N5W1F9"/>
<proteinExistence type="predicted"/>
<comment type="caution">
    <text evidence="1">The sequence shown here is derived from an EMBL/GenBank/DDBJ whole genome shotgun (WGS) entry which is preliminary data.</text>
</comment>
<protein>
    <submittedName>
        <fullName evidence="1">Uncharacterized protein</fullName>
    </submittedName>
</protein>
<gene>
    <name evidence="1" type="ORF">FRZ00_26160</name>
</gene>
<dbReference type="EMBL" id="VOKX01000106">
    <property type="protein sequence ID" value="KAB7835709.1"/>
    <property type="molecule type" value="Genomic_DNA"/>
</dbReference>
<accession>A0A5N5W1F9</accession>
<sequence>MTVLEGPDEGKILMIQSVRMFATDNGYYLAGGAGLYHPQMVALERERVSGNPCGTLCDAQEHRLITTCGHCRGVCPCRVATPDTAVKES</sequence>
<evidence type="ECO:0000313" key="2">
    <source>
        <dbReference type="Proteomes" id="UP000327000"/>
    </source>
</evidence>
<dbReference type="RefSeq" id="WP_152265166.1">
    <property type="nucleotide sequence ID" value="NZ_VOKX01000106.1"/>
</dbReference>